<evidence type="ECO:0008006" key="3">
    <source>
        <dbReference type="Google" id="ProtNLM"/>
    </source>
</evidence>
<dbReference type="EMBL" id="JAHESF010000013">
    <property type="protein sequence ID" value="MBT1698159.1"/>
    <property type="molecule type" value="Genomic_DNA"/>
</dbReference>
<sequence>MKRLLFTIVLTAPVLVYAQNQKSVNLKGKNEPKQQYSCRELEVAPDGRVLILRKNVKIETEDLTLRADSAVFSKENQTWMAYGTKELVFRGGETVIREKPTNTVRYKLRDKTIYLE</sequence>
<evidence type="ECO:0000313" key="1">
    <source>
        <dbReference type="EMBL" id="MBT1698159.1"/>
    </source>
</evidence>
<comment type="caution">
    <text evidence="1">The sequence shown here is derived from an EMBL/GenBank/DDBJ whole genome shotgun (WGS) entry which is preliminary data.</text>
</comment>
<name>A0AAP2DPX0_9BACT</name>
<keyword evidence="2" id="KW-1185">Reference proteome</keyword>
<protein>
    <recommendedName>
        <fullName evidence="3">Organic solvent tolerance-like N-terminal domain-containing protein</fullName>
    </recommendedName>
</protein>
<accession>A0AAP2DPX0</accession>
<dbReference type="Proteomes" id="UP001319200">
    <property type="component" value="Unassembled WGS sequence"/>
</dbReference>
<gene>
    <name evidence="1" type="ORF">KK083_14800</name>
</gene>
<reference evidence="1 2" key="1">
    <citation type="submission" date="2021-05" db="EMBL/GenBank/DDBJ databases">
        <title>A Polyphasic approach of four new species of the genus Ohtaekwangia: Ohtaekwangia histidinii sp. nov., Ohtaekwangia cretensis sp. nov., Ohtaekwangia indiensis sp. nov., Ohtaekwangia reichenbachii sp. nov. from diverse environment.</title>
        <authorList>
            <person name="Octaviana S."/>
        </authorList>
    </citation>
    <scope>NUCLEOTIDE SEQUENCE [LARGE SCALE GENOMIC DNA]</scope>
    <source>
        <strain evidence="1 2">PWU4</strain>
    </source>
</reference>
<evidence type="ECO:0000313" key="2">
    <source>
        <dbReference type="Proteomes" id="UP001319200"/>
    </source>
</evidence>
<dbReference type="RefSeq" id="WP_254164041.1">
    <property type="nucleotide sequence ID" value="NZ_JAHESF010000013.1"/>
</dbReference>
<dbReference type="AlphaFoldDB" id="A0AAP2DPX0"/>
<proteinExistence type="predicted"/>
<organism evidence="1 2">
    <name type="scientific">Chryseosolibacter histidini</name>
    <dbReference type="NCBI Taxonomy" id="2782349"/>
    <lineage>
        <taxon>Bacteria</taxon>
        <taxon>Pseudomonadati</taxon>
        <taxon>Bacteroidota</taxon>
        <taxon>Cytophagia</taxon>
        <taxon>Cytophagales</taxon>
        <taxon>Chryseotaleaceae</taxon>
        <taxon>Chryseosolibacter</taxon>
    </lineage>
</organism>